<organism evidence="5 6">
    <name type="scientific">Pristionchus entomophagus</name>
    <dbReference type="NCBI Taxonomy" id="358040"/>
    <lineage>
        <taxon>Eukaryota</taxon>
        <taxon>Metazoa</taxon>
        <taxon>Ecdysozoa</taxon>
        <taxon>Nematoda</taxon>
        <taxon>Chromadorea</taxon>
        <taxon>Rhabditida</taxon>
        <taxon>Rhabditina</taxon>
        <taxon>Diplogasteromorpha</taxon>
        <taxon>Diplogasteroidea</taxon>
        <taxon>Neodiplogasteridae</taxon>
        <taxon>Pristionchus</taxon>
    </lineage>
</organism>
<keyword evidence="6" id="KW-1185">Reference proteome</keyword>
<dbReference type="InterPro" id="IPR002486">
    <property type="entry name" value="Col_cuticle_N"/>
</dbReference>
<feature type="domain" description="Nematode cuticle collagen N-terminal" evidence="4">
    <location>
        <begin position="1"/>
        <end position="53"/>
    </location>
</feature>
<feature type="region of interest" description="Disordered" evidence="2">
    <location>
        <begin position="88"/>
        <end position="118"/>
    </location>
</feature>
<feature type="chain" id="PRO_5043327453" description="Nematode cuticle collagen N-terminal domain-containing protein" evidence="3">
    <location>
        <begin position="24"/>
        <end position="181"/>
    </location>
</feature>
<gene>
    <name evidence="5" type="ORF">PENTCL1PPCAC_6804</name>
</gene>
<feature type="signal peptide" evidence="3">
    <location>
        <begin position="1"/>
        <end position="23"/>
    </location>
</feature>
<evidence type="ECO:0000256" key="2">
    <source>
        <dbReference type="SAM" id="MobiDB-lite"/>
    </source>
</evidence>
<comment type="caution">
    <text evidence="5">The sequence shown here is derived from an EMBL/GenBank/DDBJ whole genome shotgun (WGS) entry which is preliminary data.</text>
</comment>
<evidence type="ECO:0000256" key="1">
    <source>
        <dbReference type="ARBA" id="ARBA00022737"/>
    </source>
</evidence>
<dbReference type="GO" id="GO:0042302">
    <property type="term" value="F:structural constituent of cuticle"/>
    <property type="evidence" value="ECO:0007669"/>
    <property type="project" value="InterPro"/>
</dbReference>
<proteinExistence type="predicted"/>
<protein>
    <recommendedName>
        <fullName evidence="4">Nematode cuticle collagen N-terminal domain-containing protein</fullName>
    </recommendedName>
</protein>
<reference evidence="5" key="1">
    <citation type="submission" date="2023-10" db="EMBL/GenBank/DDBJ databases">
        <title>Genome assembly of Pristionchus species.</title>
        <authorList>
            <person name="Yoshida K."/>
            <person name="Sommer R.J."/>
        </authorList>
    </citation>
    <scope>NUCLEOTIDE SEQUENCE</scope>
    <source>
        <strain evidence="5">RS0144</strain>
    </source>
</reference>
<name>A0AAV5STC8_9BILA</name>
<dbReference type="Pfam" id="PF01484">
    <property type="entry name" value="Col_cuticle_N"/>
    <property type="match status" value="1"/>
</dbReference>
<accession>A0AAV5STC8</accession>
<dbReference type="Proteomes" id="UP001432027">
    <property type="component" value="Unassembled WGS sequence"/>
</dbReference>
<evidence type="ECO:0000313" key="6">
    <source>
        <dbReference type="Proteomes" id="UP001432027"/>
    </source>
</evidence>
<dbReference type="EMBL" id="BTSX01000002">
    <property type="protein sequence ID" value="GMS84629.1"/>
    <property type="molecule type" value="Genomic_DNA"/>
</dbReference>
<evidence type="ECO:0000259" key="4">
    <source>
        <dbReference type="SMART" id="SM01088"/>
    </source>
</evidence>
<keyword evidence="3" id="KW-0732">Signal</keyword>
<keyword evidence="1" id="KW-0677">Repeat</keyword>
<dbReference type="SMART" id="SM01088">
    <property type="entry name" value="Col_cuticle_N"/>
    <property type="match status" value="1"/>
</dbReference>
<evidence type="ECO:0000313" key="5">
    <source>
        <dbReference type="EMBL" id="GMS84629.1"/>
    </source>
</evidence>
<evidence type="ECO:0000256" key="3">
    <source>
        <dbReference type="SAM" id="SignalP"/>
    </source>
</evidence>
<sequence>SALSIGISLSLATTLLSLRFVYSIVQDIDSLNEEIHSGLAEFRDLSDDAWTRIQSLSNVVSHSFLHPRSIRSVSVDICNCVNDSRKCPRGERGPPGYPGPRGENEPLDSTDGQEPPESFSLPHLILLGVAYSALPENPEPLENPELSEKEVFQERLALLELLDKTESVASKATMGIMERRE</sequence>
<dbReference type="AlphaFoldDB" id="A0AAV5STC8"/>
<feature type="non-terminal residue" evidence="5">
    <location>
        <position position="1"/>
    </location>
</feature>